<evidence type="ECO:0000256" key="1">
    <source>
        <dbReference type="ARBA" id="ARBA00022603"/>
    </source>
</evidence>
<evidence type="ECO:0000313" key="6">
    <source>
        <dbReference type="EMBL" id="GGA47626.1"/>
    </source>
</evidence>
<keyword evidence="7" id="KW-1185">Reference proteome</keyword>
<comment type="pathway">
    <text evidence="5">Cofactor biosynthesis; biotin biosynthesis.</text>
</comment>
<dbReference type="Proteomes" id="UP000617979">
    <property type="component" value="Unassembled WGS sequence"/>
</dbReference>
<dbReference type="CDD" id="cd02440">
    <property type="entry name" value="AdoMet_MTases"/>
    <property type="match status" value="1"/>
</dbReference>
<dbReference type="Pfam" id="PF13489">
    <property type="entry name" value="Methyltransf_23"/>
    <property type="match status" value="1"/>
</dbReference>
<keyword evidence="1 5" id="KW-0489">Methyltransferase</keyword>
<dbReference type="EC" id="2.1.1.197" evidence="5"/>
<evidence type="ECO:0000256" key="2">
    <source>
        <dbReference type="ARBA" id="ARBA00022679"/>
    </source>
</evidence>
<dbReference type="PANTHER" id="PTHR13090">
    <property type="entry name" value="ARGININE-HYDROXYLASE NDUFAF5, MITOCHONDRIAL"/>
    <property type="match status" value="1"/>
</dbReference>
<proteinExistence type="inferred from homology"/>
<evidence type="ECO:0000313" key="7">
    <source>
        <dbReference type="Proteomes" id="UP000617979"/>
    </source>
</evidence>
<comment type="similarity">
    <text evidence="5">Belongs to the methyltransferase superfamily.</text>
</comment>
<dbReference type="SUPFAM" id="SSF53335">
    <property type="entry name" value="S-adenosyl-L-methionine-dependent methyltransferases"/>
    <property type="match status" value="1"/>
</dbReference>
<dbReference type="HAMAP" id="MF_00835">
    <property type="entry name" value="BioC"/>
    <property type="match status" value="1"/>
</dbReference>
<evidence type="ECO:0000256" key="4">
    <source>
        <dbReference type="ARBA" id="ARBA00022756"/>
    </source>
</evidence>
<dbReference type="InterPro" id="IPR050602">
    <property type="entry name" value="Malonyl-ACP_OMT"/>
</dbReference>
<comment type="caution">
    <text evidence="6">The sequence shown here is derived from an EMBL/GenBank/DDBJ whole genome shotgun (WGS) entry which is preliminary data.</text>
</comment>
<keyword evidence="2 5" id="KW-0808">Transferase</keyword>
<accession>A0ABQ1GP48</accession>
<evidence type="ECO:0000256" key="3">
    <source>
        <dbReference type="ARBA" id="ARBA00022691"/>
    </source>
</evidence>
<reference evidence="7" key="1">
    <citation type="journal article" date="2019" name="Int. J. Syst. Evol. Microbiol.">
        <title>The Global Catalogue of Microorganisms (GCM) 10K type strain sequencing project: providing services to taxonomists for standard genome sequencing and annotation.</title>
        <authorList>
            <consortium name="The Broad Institute Genomics Platform"/>
            <consortium name="The Broad Institute Genome Sequencing Center for Infectious Disease"/>
            <person name="Wu L."/>
            <person name="Ma J."/>
        </authorList>
    </citation>
    <scope>NUCLEOTIDE SEQUENCE [LARGE SCALE GENOMIC DNA]</scope>
    <source>
        <strain evidence="7">CGMCC 1.12404</strain>
    </source>
</reference>
<comment type="catalytic activity">
    <reaction evidence="5">
        <text>malonyl-[ACP] + S-adenosyl-L-methionine = malonyl-[ACP] methyl ester + S-adenosyl-L-homocysteine</text>
        <dbReference type="Rhea" id="RHEA:17105"/>
        <dbReference type="Rhea" id="RHEA-COMP:9623"/>
        <dbReference type="Rhea" id="RHEA-COMP:9954"/>
        <dbReference type="ChEBI" id="CHEBI:57856"/>
        <dbReference type="ChEBI" id="CHEBI:59789"/>
        <dbReference type="ChEBI" id="CHEBI:78449"/>
        <dbReference type="ChEBI" id="CHEBI:78845"/>
        <dbReference type="EC" id="2.1.1.197"/>
    </reaction>
</comment>
<comment type="function">
    <text evidence="5">Converts the free carboxyl group of a malonyl-thioester to its methyl ester by transfer of a methyl group from S-adenosyl-L-methionine (SAM). It allows to synthesize pimeloyl-ACP via the fatty acid synthetic pathway.</text>
</comment>
<keyword evidence="4 5" id="KW-0093">Biotin biosynthesis</keyword>
<dbReference type="Gene3D" id="3.40.50.150">
    <property type="entry name" value="Vaccinia Virus protein VP39"/>
    <property type="match status" value="1"/>
</dbReference>
<evidence type="ECO:0000256" key="5">
    <source>
        <dbReference type="HAMAP-Rule" id="MF_00835"/>
    </source>
</evidence>
<gene>
    <name evidence="5 6" type="primary">bioC</name>
    <name evidence="6" type="ORF">GCM10007416_20960</name>
</gene>
<dbReference type="PANTHER" id="PTHR13090:SF1">
    <property type="entry name" value="ARGININE-HYDROXYLASE NDUFAF5, MITOCHONDRIAL"/>
    <property type="match status" value="1"/>
</dbReference>
<dbReference type="RefSeq" id="WP_188432487.1">
    <property type="nucleotide sequence ID" value="NZ_BMEX01000006.1"/>
</dbReference>
<keyword evidence="3 5" id="KW-0949">S-adenosyl-L-methionine</keyword>
<dbReference type="InterPro" id="IPR011814">
    <property type="entry name" value="BioC"/>
</dbReference>
<organism evidence="6 7">
    <name type="scientific">Kroppenstedtia guangzhouensis</name>
    <dbReference type="NCBI Taxonomy" id="1274356"/>
    <lineage>
        <taxon>Bacteria</taxon>
        <taxon>Bacillati</taxon>
        <taxon>Bacillota</taxon>
        <taxon>Bacilli</taxon>
        <taxon>Bacillales</taxon>
        <taxon>Thermoactinomycetaceae</taxon>
        <taxon>Kroppenstedtia</taxon>
    </lineage>
</organism>
<dbReference type="InterPro" id="IPR029063">
    <property type="entry name" value="SAM-dependent_MTases_sf"/>
</dbReference>
<name>A0ABQ1GP48_9BACL</name>
<sequence length="308" mass="35235">MKRGEPDREGDDRNRGRIFSQYDRVKEPFGKMKLEKKRIAHIFNRQAEVYDGHAVIQQRMAHRIMQTLDENRVEAGNILEVGCGTGYLTQLLLEHFPDAGLVGMDLSKRMVATAMGRTGNQVRYWVGDVEEEPLGKRCYDLIAANAVVHWLQNPGSTLQRLVDALEPGGFLILSTFGPDTLQELAWIYDAVEEEMGLPPSRRVGGFRSECEWIRLMEQAGVSSPRFLQCWHRLPYPSAKDLLTAVRSMGAGGTRMREHSVSPVREKLMIEEVLKRYDRMWRDKDGVYATFQLIQVYGWKGIKHPTAKK</sequence>
<protein>
    <recommendedName>
        <fullName evidence="5">Malonyl-[acyl-carrier protein] O-methyltransferase</fullName>
        <shortName evidence="5">Malonyl-ACP O-methyltransferase</shortName>
        <ecNumber evidence="5">2.1.1.197</ecNumber>
    </recommendedName>
    <alternativeName>
        <fullName evidence="5">Biotin synthesis protein BioC</fullName>
    </alternativeName>
</protein>
<dbReference type="EMBL" id="BMEX01000006">
    <property type="protein sequence ID" value="GGA47626.1"/>
    <property type="molecule type" value="Genomic_DNA"/>
</dbReference>